<dbReference type="EMBL" id="CP039631">
    <property type="protein sequence ID" value="QCG67365.1"/>
    <property type="molecule type" value="Genomic_DNA"/>
</dbReference>
<dbReference type="Gene3D" id="3.30.65.10">
    <property type="entry name" value="Bacterial Topoisomerase I, domain 1"/>
    <property type="match status" value="1"/>
</dbReference>
<evidence type="ECO:0000259" key="2">
    <source>
        <dbReference type="Pfam" id="PF01396"/>
    </source>
</evidence>
<dbReference type="RefSeq" id="WP_082118792.1">
    <property type="nucleotide sequence ID" value="NZ_CP039631.3"/>
</dbReference>
<keyword evidence="1" id="KW-0472">Membrane</keyword>
<feature type="transmembrane region" description="Helical" evidence="1">
    <location>
        <begin position="48"/>
        <end position="64"/>
    </location>
</feature>
<dbReference type="Pfam" id="PF01396">
    <property type="entry name" value="Zn_ribbon_Top1"/>
    <property type="match status" value="1"/>
</dbReference>
<keyword evidence="1" id="KW-0812">Transmembrane</keyword>
<evidence type="ECO:0000313" key="3">
    <source>
        <dbReference type="EMBL" id="QCG67365.1"/>
    </source>
</evidence>
<dbReference type="InterPro" id="IPR013498">
    <property type="entry name" value="Topo_IA_Znf"/>
</dbReference>
<organism evidence="3 4">
    <name type="scientific">Pseudomonas veronii</name>
    <dbReference type="NCBI Taxonomy" id="76761"/>
    <lineage>
        <taxon>Bacteria</taxon>
        <taxon>Pseudomonadati</taxon>
        <taxon>Pseudomonadota</taxon>
        <taxon>Gammaproteobacteria</taxon>
        <taxon>Pseudomonadales</taxon>
        <taxon>Pseudomonadaceae</taxon>
        <taxon>Pseudomonas</taxon>
    </lineage>
</organism>
<dbReference type="GO" id="GO:0003677">
    <property type="term" value="F:DNA binding"/>
    <property type="evidence" value="ECO:0007669"/>
    <property type="project" value="InterPro"/>
</dbReference>
<dbReference type="SUPFAM" id="SSF57783">
    <property type="entry name" value="Zinc beta-ribbon"/>
    <property type="match status" value="1"/>
</dbReference>
<dbReference type="GO" id="GO:0005694">
    <property type="term" value="C:chromosome"/>
    <property type="evidence" value="ECO:0007669"/>
    <property type="project" value="InterPro"/>
</dbReference>
<dbReference type="AlphaFoldDB" id="A0A4P7Y8U3"/>
<evidence type="ECO:0000313" key="4">
    <source>
        <dbReference type="Proteomes" id="UP000298274"/>
    </source>
</evidence>
<reference evidence="4" key="1">
    <citation type="submission" date="2019-04" db="EMBL/GenBank/DDBJ databases">
        <title>Complete genome sequence of Pseudomonas veronii strain PVy, a versatile degrader capable of using multiple contaminants as sole carbon sources.</title>
        <authorList>
            <person name="Lopez-Echartea E."/>
            <person name="Ridl J."/>
            <person name="Pajer P."/>
            <person name="Strejcek M."/>
            <person name="Suman J."/>
            <person name="Uhlik O."/>
        </authorList>
    </citation>
    <scope>NUCLEOTIDE SEQUENCE [LARGE SCALE GENOMIC DNA]</scope>
    <source>
        <strain evidence="4">Pvy</strain>
    </source>
</reference>
<evidence type="ECO:0000256" key="1">
    <source>
        <dbReference type="SAM" id="Phobius"/>
    </source>
</evidence>
<sequence length="147" mass="15974">MGSKFSRRILLLGSLLFLSGQVNARGGRGGRSSRGGGRGGRGGSGNGFLWFLGIGGVILCLIKLDSWKTARRKAHNQVLEEARLAKIERLKPPKEEWEALGLCLLCGSPMAVRSSRVGRRRGTKFLGCTSFPRCEGVRKITPKVRGH</sequence>
<keyword evidence="1" id="KW-1133">Transmembrane helix</keyword>
<protein>
    <recommendedName>
        <fullName evidence="2">DNA topoisomerase type IA zn finger domain-containing protein</fullName>
    </recommendedName>
</protein>
<gene>
    <name evidence="3" type="ORF">E4167_23635</name>
</gene>
<accession>A0A4P7Y8U3</accession>
<dbReference type="GO" id="GO:0003916">
    <property type="term" value="F:DNA topoisomerase activity"/>
    <property type="evidence" value="ECO:0007669"/>
    <property type="project" value="InterPro"/>
</dbReference>
<proteinExistence type="predicted"/>
<dbReference type="GO" id="GO:0006265">
    <property type="term" value="P:DNA topological change"/>
    <property type="evidence" value="ECO:0007669"/>
    <property type="project" value="InterPro"/>
</dbReference>
<dbReference type="Proteomes" id="UP000298274">
    <property type="component" value="Chromosome"/>
</dbReference>
<feature type="domain" description="DNA topoisomerase type IA zn finger" evidence="2">
    <location>
        <begin position="103"/>
        <end position="142"/>
    </location>
</feature>
<name>A0A4P7Y8U3_PSEVE</name>